<keyword evidence="2" id="KW-1133">Transmembrane helix</keyword>
<proteinExistence type="predicted"/>
<evidence type="ECO:0000313" key="3">
    <source>
        <dbReference type="EMBL" id="MFL9886193.1"/>
    </source>
</evidence>
<protein>
    <submittedName>
        <fullName evidence="3">Secretion protein</fullName>
    </submittedName>
</protein>
<dbReference type="Proteomes" id="UP001629249">
    <property type="component" value="Unassembled WGS sequence"/>
</dbReference>
<sequence>MMKLLRILTGVHAGAELRLTAGAHRIGADDDADIRISDWRGADMLLTVDDSGTVSAQSVMPEPEMVSDDELALSAGGGMAAHAPETDGHAAAVAMEPVGAAARPEPPDTSTVLLVDYVPMQFGDTVICIGWPDTAWPSDLDLLSTLLIKPAQARREAERSRQRKVVGIVLGCAMLGAVIVIGSVLMTTIVSRAALPHDAGDLAQRVNTALTTAHMNELHAQAHGSSVAVNGMVASPEDDATVRKLLAGVSSTPILRHYDIAQNDTRNIEDSLGVQGVHVEYAGRGVFDVTGNAANPSDVDAALVRIRRDLSDNVKTLRMRVAQSNEGAPLPPSFSELMSSDDVRYAETPDGVKHIYAMPETPASSAAAASDATLASADGTSDALPATVKSGAATGVMQPVDGAAPASAAAPTPLPTK</sequence>
<keyword evidence="4" id="KW-1185">Reference proteome</keyword>
<reference evidence="3 4" key="1">
    <citation type="journal article" date="2024" name="Chem. Sci.">
        <title>Discovery of megapolipeptins by genome mining of a Burkholderiales bacteria collection.</title>
        <authorList>
            <person name="Paulo B.S."/>
            <person name="Recchia M.J.J."/>
            <person name="Lee S."/>
            <person name="Fergusson C.H."/>
            <person name="Romanowski S.B."/>
            <person name="Hernandez A."/>
            <person name="Krull N."/>
            <person name="Liu D.Y."/>
            <person name="Cavanagh H."/>
            <person name="Bos A."/>
            <person name="Gray C.A."/>
            <person name="Murphy B.T."/>
            <person name="Linington R.G."/>
            <person name="Eustaquio A.S."/>
        </authorList>
    </citation>
    <scope>NUCLEOTIDE SEQUENCE [LARGE SCALE GENOMIC DNA]</scope>
    <source>
        <strain evidence="3 4">RL16-012-BIC-B</strain>
    </source>
</reference>
<feature type="transmembrane region" description="Helical" evidence="2">
    <location>
        <begin position="165"/>
        <end position="186"/>
    </location>
</feature>
<dbReference type="RefSeq" id="WP_408330122.1">
    <property type="nucleotide sequence ID" value="NZ_JAQQFH010000013.1"/>
</dbReference>
<accession>A0ABW8ZTJ3</accession>
<keyword evidence="2" id="KW-0472">Membrane</keyword>
<dbReference type="EMBL" id="JAQQFN010000020">
    <property type="protein sequence ID" value="MFL9886193.1"/>
    <property type="molecule type" value="Genomic_DNA"/>
</dbReference>
<evidence type="ECO:0000313" key="4">
    <source>
        <dbReference type="Proteomes" id="UP001629249"/>
    </source>
</evidence>
<name>A0ABW8ZTJ3_9BURK</name>
<gene>
    <name evidence="3" type="ORF">PQR66_24345</name>
</gene>
<keyword evidence="2" id="KW-0812">Transmembrane</keyword>
<feature type="region of interest" description="Disordered" evidence="1">
    <location>
        <begin position="397"/>
        <end position="417"/>
    </location>
</feature>
<organism evidence="3 4">
    <name type="scientific">Paraburkholderia agricolaris</name>
    <dbReference type="NCBI Taxonomy" id="2152888"/>
    <lineage>
        <taxon>Bacteria</taxon>
        <taxon>Pseudomonadati</taxon>
        <taxon>Pseudomonadota</taxon>
        <taxon>Betaproteobacteria</taxon>
        <taxon>Burkholderiales</taxon>
        <taxon>Burkholderiaceae</taxon>
        <taxon>Paraburkholderia</taxon>
    </lineage>
</organism>
<evidence type="ECO:0000256" key="1">
    <source>
        <dbReference type="SAM" id="MobiDB-lite"/>
    </source>
</evidence>
<comment type="caution">
    <text evidence="3">The sequence shown here is derived from an EMBL/GenBank/DDBJ whole genome shotgun (WGS) entry which is preliminary data.</text>
</comment>
<evidence type="ECO:0000256" key="2">
    <source>
        <dbReference type="SAM" id="Phobius"/>
    </source>
</evidence>